<organism evidence="4">
    <name type="scientific">Echinostoma caproni</name>
    <dbReference type="NCBI Taxonomy" id="27848"/>
    <lineage>
        <taxon>Eukaryota</taxon>
        <taxon>Metazoa</taxon>
        <taxon>Spiralia</taxon>
        <taxon>Lophotrochozoa</taxon>
        <taxon>Platyhelminthes</taxon>
        <taxon>Trematoda</taxon>
        <taxon>Digenea</taxon>
        <taxon>Plagiorchiida</taxon>
        <taxon>Echinostomata</taxon>
        <taxon>Echinostomatoidea</taxon>
        <taxon>Echinostomatidae</taxon>
        <taxon>Echinostoma</taxon>
    </lineage>
</organism>
<dbReference type="Proteomes" id="UP000272942">
    <property type="component" value="Unassembled WGS sequence"/>
</dbReference>
<evidence type="ECO:0000256" key="1">
    <source>
        <dbReference type="SAM" id="MobiDB-lite"/>
    </source>
</evidence>
<sequence>MYPYPSYKRRRAYLMNSSYERRRARIKQRSELEGSTEDDVSDWSESVMKNGLKPKGPTFTSQLSCESASPPS</sequence>
<dbReference type="EMBL" id="UZAN01043414">
    <property type="protein sequence ID" value="VDP78313.1"/>
    <property type="molecule type" value="Genomic_DNA"/>
</dbReference>
<reference evidence="2 3" key="2">
    <citation type="submission" date="2018-11" db="EMBL/GenBank/DDBJ databases">
        <authorList>
            <consortium name="Pathogen Informatics"/>
        </authorList>
    </citation>
    <scope>NUCLEOTIDE SEQUENCE [LARGE SCALE GENOMIC DNA]</scope>
    <source>
        <strain evidence="2 3">Egypt</strain>
    </source>
</reference>
<gene>
    <name evidence="2" type="ORF">ECPE_LOCUS6413</name>
</gene>
<evidence type="ECO:0000313" key="3">
    <source>
        <dbReference type="Proteomes" id="UP000272942"/>
    </source>
</evidence>
<dbReference type="AlphaFoldDB" id="A0A183AHH8"/>
<dbReference type="OrthoDB" id="10368551at2759"/>
<name>A0A183AHH8_9TREM</name>
<keyword evidence="3" id="KW-1185">Reference proteome</keyword>
<accession>A0A183AHH8</accession>
<dbReference type="WBParaSite" id="ECPE_0000642601-mRNA-1">
    <property type="protein sequence ID" value="ECPE_0000642601-mRNA-1"/>
    <property type="gene ID" value="ECPE_0000642601"/>
</dbReference>
<proteinExistence type="predicted"/>
<evidence type="ECO:0000313" key="2">
    <source>
        <dbReference type="EMBL" id="VDP78313.1"/>
    </source>
</evidence>
<reference evidence="4" key="1">
    <citation type="submission" date="2016-06" db="UniProtKB">
        <authorList>
            <consortium name="WormBaseParasite"/>
        </authorList>
    </citation>
    <scope>IDENTIFICATION</scope>
</reference>
<protein>
    <submittedName>
        <fullName evidence="4">ORF3</fullName>
    </submittedName>
</protein>
<feature type="compositionally biased region" description="Polar residues" evidence="1">
    <location>
        <begin position="58"/>
        <end position="72"/>
    </location>
</feature>
<feature type="region of interest" description="Disordered" evidence="1">
    <location>
        <begin position="22"/>
        <end position="72"/>
    </location>
</feature>
<evidence type="ECO:0000313" key="4">
    <source>
        <dbReference type="WBParaSite" id="ECPE_0000642601-mRNA-1"/>
    </source>
</evidence>